<dbReference type="InterPro" id="IPR011006">
    <property type="entry name" value="CheY-like_superfamily"/>
</dbReference>
<dbReference type="InterPro" id="IPR052020">
    <property type="entry name" value="Cyclic_di-GMP/3'3'-cGAMP_PDE"/>
</dbReference>
<feature type="modified residue" description="4-aspartylphosphate" evidence="1">
    <location>
        <position position="63"/>
    </location>
</feature>
<proteinExistence type="predicted"/>
<protein>
    <submittedName>
        <fullName evidence="5">Two-component system response regulator</fullName>
    </submittedName>
</protein>
<dbReference type="InterPro" id="IPR003607">
    <property type="entry name" value="HD/PDEase_dom"/>
</dbReference>
<dbReference type="OrthoDB" id="9763857at2"/>
<dbReference type="PROSITE" id="PS51832">
    <property type="entry name" value="HD_GYP"/>
    <property type="match status" value="1"/>
</dbReference>
<dbReference type="Gene3D" id="3.40.50.2300">
    <property type="match status" value="1"/>
</dbReference>
<dbReference type="PROSITE" id="PS50110">
    <property type="entry name" value="RESPONSE_REGULATORY"/>
    <property type="match status" value="1"/>
</dbReference>
<evidence type="ECO:0000313" key="6">
    <source>
        <dbReference type="Proteomes" id="UP000241193"/>
    </source>
</evidence>
<dbReference type="EMBL" id="PZKC01000007">
    <property type="protein sequence ID" value="PTD96261.1"/>
    <property type="molecule type" value="Genomic_DNA"/>
</dbReference>
<dbReference type="Proteomes" id="UP000241193">
    <property type="component" value="Unassembled WGS sequence"/>
</dbReference>
<comment type="caution">
    <text evidence="5">The sequence shown here is derived from an EMBL/GenBank/DDBJ whole genome shotgun (WGS) entry which is preliminary data.</text>
</comment>
<keyword evidence="6" id="KW-1185">Reference proteome</keyword>
<feature type="domain" description="Response regulatory" evidence="3">
    <location>
        <begin position="14"/>
        <end position="130"/>
    </location>
</feature>
<dbReference type="InterPro" id="IPR001789">
    <property type="entry name" value="Sig_transdc_resp-reg_receiver"/>
</dbReference>
<evidence type="ECO:0000256" key="1">
    <source>
        <dbReference type="PROSITE-ProRule" id="PRU00169"/>
    </source>
</evidence>
<dbReference type="SUPFAM" id="SSF52172">
    <property type="entry name" value="CheY-like"/>
    <property type="match status" value="1"/>
</dbReference>
<dbReference type="AlphaFoldDB" id="A0A2T4IES2"/>
<keyword evidence="2" id="KW-0175">Coiled coil</keyword>
<dbReference type="PANTHER" id="PTHR45228:SF5">
    <property type="entry name" value="CYCLIC DI-GMP PHOSPHODIESTERASE VC_1348-RELATED"/>
    <property type="match status" value="1"/>
</dbReference>
<dbReference type="CDD" id="cd00077">
    <property type="entry name" value="HDc"/>
    <property type="match status" value="1"/>
</dbReference>
<gene>
    <name evidence="5" type="ORF">C8261_10095</name>
</gene>
<evidence type="ECO:0000259" key="4">
    <source>
        <dbReference type="PROSITE" id="PS51832"/>
    </source>
</evidence>
<dbReference type="SMART" id="SM00471">
    <property type="entry name" value="HDc"/>
    <property type="match status" value="1"/>
</dbReference>
<dbReference type="Pfam" id="PF00072">
    <property type="entry name" value="Response_reg"/>
    <property type="match status" value="1"/>
</dbReference>
<dbReference type="GO" id="GO:0000160">
    <property type="term" value="P:phosphorelay signal transduction system"/>
    <property type="evidence" value="ECO:0007669"/>
    <property type="project" value="InterPro"/>
</dbReference>
<evidence type="ECO:0000313" key="5">
    <source>
        <dbReference type="EMBL" id="PTD96261.1"/>
    </source>
</evidence>
<reference evidence="5 6" key="1">
    <citation type="submission" date="2018-03" db="EMBL/GenBank/DDBJ databases">
        <authorList>
            <person name="Keele B.F."/>
        </authorList>
    </citation>
    <scope>NUCLEOTIDE SEQUENCE [LARGE SCALE GENOMIC DNA]</scope>
    <source>
        <strain evidence="5 6">D20</strain>
    </source>
</reference>
<reference evidence="5 6" key="2">
    <citation type="submission" date="2018-04" db="EMBL/GenBank/DDBJ databases">
        <title>Thauera lacus sp. nov., isolated from an saline lake in Inner Mongolia, China.</title>
        <authorList>
            <person name="Liang Q.-Y."/>
        </authorList>
    </citation>
    <scope>NUCLEOTIDE SEQUENCE [LARGE SCALE GENOMIC DNA]</scope>
    <source>
        <strain evidence="5 6">D20</strain>
    </source>
</reference>
<organism evidence="5 6">
    <name type="scientific">Pseudothauera lacus</name>
    <dbReference type="NCBI Taxonomy" id="2136175"/>
    <lineage>
        <taxon>Bacteria</taxon>
        <taxon>Pseudomonadati</taxon>
        <taxon>Pseudomonadota</taxon>
        <taxon>Betaproteobacteria</taxon>
        <taxon>Rhodocyclales</taxon>
        <taxon>Zoogloeaceae</taxon>
        <taxon>Pseudothauera</taxon>
    </lineage>
</organism>
<dbReference type="SMART" id="SM00448">
    <property type="entry name" value="REC"/>
    <property type="match status" value="1"/>
</dbReference>
<dbReference type="RefSeq" id="WP_107493581.1">
    <property type="nucleotide sequence ID" value="NZ_PZKC01000007.1"/>
</dbReference>
<feature type="domain" description="HD-GYP" evidence="4">
    <location>
        <begin position="157"/>
        <end position="381"/>
    </location>
</feature>
<dbReference type="GO" id="GO:0008081">
    <property type="term" value="F:phosphoric diester hydrolase activity"/>
    <property type="evidence" value="ECO:0007669"/>
    <property type="project" value="UniProtKB-ARBA"/>
</dbReference>
<evidence type="ECO:0000256" key="2">
    <source>
        <dbReference type="SAM" id="Coils"/>
    </source>
</evidence>
<name>A0A2T4IES2_9RHOO</name>
<dbReference type="Pfam" id="PF13487">
    <property type="entry name" value="HD_5"/>
    <property type="match status" value="1"/>
</dbReference>
<dbReference type="InterPro" id="IPR037522">
    <property type="entry name" value="HD_GYP_dom"/>
</dbReference>
<feature type="coiled-coil region" evidence="2">
    <location>
        <begin position="125"/>
        <end position="152"/>
    </location>
</feature>
<dbReference type="Gene3D" id="1.10.3210.10">
    <property type="entry name" value="Hypothetical protein af1432"/>
    <property type="match status" value="1"/>
</dbReference>
<evidence type="ECO:0000259" key="3">
    <source>
        <dbReference type="PROSITE" id="PS50110"/>
    </source>
</evidence>
<dbReference type="PANTHER" id="PTHR45228">
    <property type="entry name" value="CYCLIC DI-GMP PHOSPHODIESTERASE TM_0186-RELATED"/>
    <property type="match status" value="1"/>
</dbReference>
<accession>A0A2T4IES2</accession>
<dbReference type="SUPFAM" id="SSF109604">
    <property type="entry name" value="HD-domain/PDEase-like"/>
    <property type="match status" value="1"/>
</dbReference>
<sequence>MNTAPPPSAAARPVVLVVDDAPDNLVVIGELLRKLYTVRVANSGASALRAAAGAPRPDLILLDVMMPDMSGHDVIRRLHAEPLTRDIPVIFVTAMDADENEEYGLALGAVDYVVKPVRPAILLARVRTQLELKRARDLLARHNDELEAEVARRSHENNLIKEISLQALAMLTATRDNETGNHLNRTRAYIEVLIDELQGHPRFAAQLSKRQCQLIAAAAPLHDIGKVGIPDRILLKPGALDAAEFEIMKRHAQIGADAIVEAIRTVVGPQWTPAASAGEEAPLAFLEVARQIAECHHERWDGKGYPNGLAGEAIPLPGRLMAIADVFDALASHRHYKAALPFTEVVEHIRSERGRHFDPDITDALLRRQDYFIDIAQRFADHA</sequence>
<keyword evidence="1" id="KW-0597">Phosphoprotein</keyword>